<accession>A0A016TGS4</accession>
<gene>
    <name evidence="1" type="primary">Acey_s0103.g3528</name>
    <name evidence="1" type="ORF">Y032_0103g3528</name>
</gene>
<name>A0A016TGS4_9BILA</name>
<dbReference type="Proteomes" id="UP000024635">
    <property type="component" value="Unassembled WGS sequence"/>
</dbReference>
<reference evidence="2" key="1">
    <citation type="journal article" date="2015" name="Nat. Genet.">
        <title>The genome and transcriptome of the zoonotic hookworm Ancylostoma ceylanicum identify infection-specific gene families.</title>
        <authorList>
            <person name="Schwarz E.M."/>
            <person name="Hu Y."/>
            <person name="Antoshechkin I."/>
            <person name="Miller M.M."/>
            <person name="Sternberg P.W."/>
            <person name="Aroian R.V."/>
        </authorList>
    </citation>
    <scope>NUCLEOTIDE SEQUENCE</scope>
    <source>
        <strain evidence="2">HY135</strain>
    </source>
</reference>
<proteinExistence type="predicted"/>
<evidence type="ECO:0000313" key="1">
    <source>
        <dbReference type="EMBL" id="EYC01901.1"/>
    </source>
</evidence>
<dbReference type="AlphaFoldDB" id="A0A016TGS4"/>
<sequence>MVSASSVIGQSIQLTNLRAKRSIEIQFPILQLHTKLQISTIFEMECILNQQSSRVSVLPQNAQLHNTIVVHFIGIDCKCRVKPHTSATPPRCA</sequence>
<evidence type="ECO:0000313" key="2">
    <source>
        <dbReference type="Proteomes" id="UP000024635"/>
    </source>
</evidence>
<protein>
    <submittedName>
        <fullName evidence="1">Uncharacterized protein</fullName>
    </submittedName>
</protein>
<keyword evidence="2" id="KW-1185">Reference proteome</keyword>
<comment type="caution">
    <text evidence="1">The sequence shown here is derived from an EMBL/GenBank/DDBJ whole genome shotgun (WGS) entry which is preliminary data.</text>
</comment>
<dbReference type="EMBL" id="JARK01001439">
    <property type="protein sequence ID" value="EYC01901.1"/>
    <property type="molecule type" value="Genomic_DNA"/>
</dbReference>
<organism evidence="1 2">
    <name type="scientific">Ancylostoma ceylanicum</name>
    <dbReference type="NCBI Taxonomy" id="53326"/>
    <lineage>
        <taxon>Eukaryota</taxon>
        <taxon>Metazoa</taxon>
        <taxon>Ecdysozoa</taxon>
        <taxon>Nematoda</taxon>
        <taxon>Chromadorea</taxon>
        <taxon>Rhabditida</taxon>
        <taxon>Rhabditina</taxon>
        <taxon>Rhabditomorpha</taxon>
        <taxon>Strongyloidea</taxon>
        <taxon>Ancylostomatidae</taxon>
        <taxon>Ancylostomatinae</taxon>
        <taxon>Ancylostoma</taxon>
    </lineage>
</organism>